<dbReference type="AlphaFoldDB" id="A0A2T6BLR4"/>
<dbReference type="Proteomes" id="UP000243978">
    <property type="component" value="Unassembled WGS sequence"/>
</dbReference>
<organism evidence="2 3">
    <name type="scientific">Litoreibacter ponti</name>
    <dbReference type="NCBI Taxonomy" id="1510457"/>
    <lineage>
        <taxon>Bacteria</taxon>
        <taxon>Pseudomonadati</taxon>
        <taxon>Pseudomonadota</taxon>
        <taxon>Alphaproteobacteria</taxon>
        <taxon>Rhodobacterales</taxon>
        <taxon>Roseobacteraceae</taxon>
        <taxon>Litoreibacter</taxon>
    </lineage>
</organism>
<dbReference type="RefSeq" id="WP_107845160.1">
    <property type="nucleotide sequence ID" value="NZ_QBKS01000001.1"/>
</dbReference>
<comment type="caution">
    <text evidence="2">The sequence shown here is derived from an EMBL/GenBank/DDBJ whole genome shotgun (WGS) entry which is preliminary data.</text>
</comment>
<keyword evidence="3" id="KW-1185">Reference proteome</keyword>
<evidence type="ECO:0000256" key="1">
    <source>
        <dbReference type="SAM" id="MobiDB-lite"/>
    </source>
</evidence>
<dbReference type="OrthoDB" id="7387101at2"/>
<feature type="region of interest" description="Disordered" evidence="1">
    <location>
        <begin position="41"/>
        <end position="60"/>
    </location>
</feature>
<reference evidence="2 3" key="1">
    <citation type="submission" date="2018-04" db="EMBL/GenBank/DDBJ databases">
        <title>Genomic Encyclopedia of Archaeal and Bacterial Type Strains, Phase II (KMG-II): from individual species to whole genera.</title>
        <authorList>
            <person name="Goeker M."/>
        </authorList>
    </citation>
    <scope>NUCLEOTIDE SEQUENCE [LARGE SCALE GENOMIC DNA]</scope>
    <source>
        <strain evidence="2 3">DSM 100977</strain>
    </source>
</reference>
<gene>
    <name evidence="2" type="ORF">C8N43_1688</name>
</gene>
<evidence type="ECO:0000313" key="2">
    <source>
        <dbReference type="EMBL" id="PTX57023.1"/>
    </source>
</evidence>
<protein>
    <submittedName>
        <fullName evidence="2">Uncharacterized protein</fullName>
    </submittedName>
</protein>
<evidence type="ECO:0000313" key="3">
    <source>
        <dbReference type="Proteomes" id="UP000243978"/>
    </source>
</evidence>
<name>A0A2T6BLR4_9RHOB</name>
<sequence>MGKSSNDPTLTPKELTGLRDEAADATEGCCTCVFRKDGTHGPSGKLTQMRADGTTPNGQTDTNFKAEIIINQGGSPKAVHVLTRWKMINKTSDTTRYPDTTTLTDDVVNQRVAKIPGSIRKSWNARPYKLKITDSKCGENTFKVDFDAPQVTASSHYDLEFVNVIDAATNNMGANNDYQGIKSGRSYILPSSFSGKFNLADNRSATNGGDTHLEAHEYGHMIGLKDEYHDVGLDRGGVQYEFFDGTSSLHASNTDLMGTMGTTTAQPERYCLTIAYAVVAIFAQNGITVTGLEIV</sequence>
<dbReference type="EMBL" id="QBKS01000001">
    <property type="protein sequence ID" value="PTX57023.1"/>
    <property type="molecule type" value="Genomic_DNA"/>
</dbReference>
<proteinExistence type="predicted"/>
<accession>A0A2T6BLR4</accession>